<protein>
    <recommendedName>
        <fullName evidence="12 13">Uracil phosphoribosyltransferase</fullName>
        <ecNumber evidence="4 13">2.4.2.9</ecNumber>
    </recommendedName>
</protein>
<evidence type="ECO:0000256" key="11">
    <source>
        <dbReference type="ARBA" id="ARBA00056901"/>
    </source>
</evidence>
<organism evidence="15 16">
    <name type="scientific">Puniceispirillum marinum (strain IMCC1322)</name>
    <dbReference type="NCBI Taxonomy" id="488538"/>
    <lineage>
        <taxon>Bacteria</taxon>
        <taxon>Pseudomonadati</taxon>
        <taxon>Pseudomonadota</taxon>
        <taxon>Alphaproteobacteria</taxon>
        <taxon>Candidatus Puniceispirillales</taxon>
        <taxon>Candidatus Puniceispirillaceae</taxon>
        <taxon>Candidatus Puniceispirillum</taxon>
    </lineage>
</organism>
<dbReference type="EC" id="2.4.2.9" evidence="4 13"/>
<dbReference type="GO" id="GO:0005737">
    <property type="term" value="C:cytoplasm"/>
    <property type="evidence" value="ECO:0007669"/>
    <property type="project" value="UniProtKB-ARBA"/>
</dbReference>
<dbReference type="HOGENOM" id="CLU_067096_2_2_5"/>
<reference evidence="15 16" key="1">
    <citation type="journal article" date="2010" name="J. Bacteriol.">
        <title>Complete genome sequence of "Candidatus Puniceispirillum marinum" IMCC1322, a representative of the SAR116 clade in the Alphaproteobacteria.</title>
        <authorList>
            <person name="Oh H.M."/>
            <person name="Kwon K.K."/>
            <person name="Kang I."/>
            <person name="Kang S.G."/>
            <person name="Lee J.H."/>
            <person name="Kim S.J."/>
            <person name="Cho J.C."/>
        </authorList>
    </citation>
    <scope>NUCLEOTIDE SEQUENCE [LARGE SCALE GENOMIC DNA]</scope>
    <source>
        <strain evidence="15 16">IMCC1322</strain>
    </source>
</reference>
<dbReference type="AlphaFoldDB" id="D5BUA7"/>
<evidence type="ECO:0000256" key="12">
    <source>
        <dbReference type="ARBA" id="ARBA00072146"/>
    </source>
</evidence>
<evidence type="ECO:0000256" key="5">
    <source>
        <dbReference type="ARBA" id="ARBA00022533"/>
    </source>
</evidence>
<dbReference type="InterPro" id="IPR050054">
    <property type="entry name" value="UPRTase/APRTase"/>
</dbReference>
<dbReference type="InterPro" id="IPR000836">
    <property type="entry name" value="PRTase_dom"/>
</dbReference>
<dbReference type="KEGG" id="apb:SAR116_1611"/>
<keyword evidence="5" id="KW-0021">Allosteric enzyme</keyword>
<comment type="similarity">
    <text evidence="3">Belongs to the UPRTase family.</text>
</comment>
<name>D5BUA7_PUNMI</name>
<dbReference type="GO" id="GO:0006223">
    <property type="term" value="P:uracil salvage"/>
    <property type="evidence" value="ECO:0007669"/>
    <property type="project" value="InterPro"/>
</dbReference>
<dbReference type="eggNOG" id="COG0035">
    <property type="taxonomic scope" value="Bacteria"/>
</dbReference>
<dbReference type="Gene3D" id="3.40.50.2020">
    <property type="match status" value="1"/>
</dbReference>
<keyword evidence="7 15" id="KW-0808">Transferase</keyword>
<evidence type="ECO:0000256" key="1">
    <source>
        <dbReference type="ARBA" id="ARBA00001946"/>
    </source>
</evidence>
<evidence type="ECO:0000256" key="13">
    <source>
        <dbReference type="NCBIfam" id="TIGR01091"/>
    </source>
</evidence>
<dbReference type="NCBIfam" id="TIGR01091">
    <property type="entry name" value="upp"/>
    <property type="match status" value="1"/>
</dbReference>
<comment type="catalytic activity">
    <reaction evidence="10">
        <text>UMP + diphosphate = 5-phospho-alpha-D-ribose 1-diphosphate + uracil</text>
        <dbReference type="Rhea" id="RHEA:13017"/>
        <dbReference type="ChEBI" id="CHEBI:17568"/>
        <dbReference type="ChEBI" id="CHEBI:33019"/>
        <dbReference type="ChEBI" id="CHEBI:57865"/>
        <dbReference type="ChEBI" id="CHEBI:58017"/>
        <dbReference type="EC" id="2.4.2.9"/>
    </reaction>
</comment>
<dbReference type="InterPro" id="IPR005765">
    <property type="entry name" value="UPRT"/>
</dbReference>
<keyword evidence="9" id="KW-0342">GTP-binding</keyword>
<evidence type="ECO:0000256" key="8">
    <source>
        <dbReference type="ARBA" id="ARBA00022741"/>
    </source>
</evidence>
<comment type="cofactor">
    <cofactor evidence="1">
        <name>Mg(2+)</name>
        <dbReference type="ChEBI" id="CHEBI:18420"/>
    </cofactor>
</comment>
<dbReference type="InterPro" id="IPR029057">
    <property type="entry name" value="PRTase-like"/>
</dbReference>
<dbReference type="GO" id="GO:0044206">
    <property type="term" value="P:UMP salvage"/>
    <property type="evidence" value="ECO:0007669"/>
    <property type="project" value="UniProtKB-UniPathway"/>
</dbReference>
<dbReference type="GO" id="GO:0005525">
    <property type="term" value="F:GTP binding"/>
    <property type="evidence" value="ECO:0007669"/>
    <property type="project" value="UniProtKB-KW"/>
</dbReference>
<dbReference type="Proteomes" id="UP000007460">
    <property type="component" value="Chromosome"/>
</dbReference>
<keyword evidence="16" id="KW-1185">Reference proteome</keyword>
<evidence type="ECO:0000259" key="14">
    <source>
        <dbReference type="Pfam" id="PF14681"/>
    </source>
</evidence>
<dbReference type="EMBL" id="CP001751">
    <property type="protein sequence ID" value="ADE39854.1"/>
    <property type="molecule type" value="Genomic_DNA"/>
</dbReference>
<feature type="domain" description="Phosphoribosyltransferase" evidence="14">
    <location>
        <begin position="8"/>
        <end position="209"/>
    </location>
</feature>
<evidence type="ECO:0000256" key="10">
    <source>
        <dbReference type="ARBA" id="ARBA00052919"/>
    </source>
</evidence>
<evidence type="ECO:0000313" key="16">
    <source>
        <dbReference type="Proteomes" id="UP000007460"/>
    </source>
</evidence>
<evidence type="ECO:0000256" key="7">
    <source>
        <dbReference type="ARBA" id="ARBA00022679"/>
    </source>
</evidence>
<dbReference type="UniPathway" id="UPA00574">
    <property type="reaction ID" value="UER00636"/>
</dbReference>
<sequence>MTNNLHILEHPLATHKLAILRDKDTPSALFRTTLAELSWLLAYPAFAALTLTPRQIETPLEPMMTASLADPAPCLVSILRAGNGLVDGFSQLCPEASIAHLGLYRDEDTLQPVSYYTSVPHDIATRQVILADPMLATGGSAILGMQKLVEMGVKDIVFACLVASPEGVAAVHDAFPDLPIFTACLDRELNEKGYILPGLGDAGDRIYGT</sequence>
<evidence type="ECO:0000256" key="4">
    <source>
        <dbReference type="ARBA" id="ARBA00011894"/>
    </source>
</evidence>
<dbReference type="Pfam" id="PF14681">
    <property type="entry name" value="UPRTase"/>
    <property type="match status" value="1"/>
</dbReference>
<evidence type="ECO:0000256" key="6">
    <source>
        <dbReference type="ARBA" id="ARBA00022676"/>
    </source>
</evidence>
<dbReference type="GO" id="GO:0004845">
    <property type="term" value="F:uracil phosphoribosyltransferase activity"/>
    <property type="evidence" value="ECO:0007669"/>
    <property type="project" value="UniProtKB-UniRule"/>
</dbReference>
<dbReference type="OrthoDB" id="9781675at2"/>
<proteinExistence type="inferred from homology"/>
<dbReference type="PANTHER" id="PTHR32315:SF4">
    <property type="entry name" value="URACIL PHOSPHORIBOSYLTRANSFERASE, CHLOROPLASTIC"/>
    <property type="match status" value="1"/>
</dbReference>
<dbReference type="NCBIfam" id="NF001097">
    <property type="entry name" value="PRK00129.1"/>
    <property type="match status" value="1"/>
</dbReference>
<accession>D5BUA7</accession>
<dbReference type="PANTHER" id="PTHR32315">
    <property type="entry name" value="ADENINE PHOSPHORIBOSYLTRANSFERASE"/>
    <property type="match status" value="1"/>
</dbReference>
<evidence type="ECO:0000256" key="2">
    <source>
        <dbReference type="ARBA" id="ARBA00005180"/>
    </source>
</evidence>
<keyword evidence="6 15" id="KW-0328">Glycosyltransferase</keyword>
<dbReference type="STRING" id="488538.SAR116_1611"/>
<comment type="function">
    <text evidence="11">Catalyzes the conversion of uracil and 5-phospho-alpha-D-ribose 1-diphosphate (PRPP) to UMP and diphosphate.</text>
</comment>
<dbReference type="FunFam" id="3.40.50.2020:FF:000003">
    <property type="entry name" value="Uracil phosphoribosyltransferase"/>
    <property type="match status" value="1"/>
</dbReference>
<dbReference type="CDD" id="cd06223">
    <property type="entry name" value="PRTases_typeI"/>
    <property type="match status" value="1"/>
</dbReference>
<comment type="pathway">
    <text evidence="2">Pyrimidine metabolism; UMP biosynthesis via salvage pathway; UMP from uracil: step 1/1.</text>
</comment>
<evidence type="ECO:0000256" key="9">
    <source>
        <dbReference type="ARBA" id="ARBA00023134"/>
    </source>
</evidence>
<gene>
    <name evidence="15" type="ordered locus">SAR116_1611</name>
</gene>
<evidence type="ECO:0000313" key="15">
    <source>
        <dbReference type="EMBL" id="ADE39854.1"/>
    </source>
</evidence>
<dbReference type="SUPFAM" id="SSF53271">
    <property type="entry name" value="PRTase-like"/>
    <property type="match status" value="1"/>
</dbReference>
<dbReference type="RefSeq" id="WP_013046481.1">
    <property type="nucleotide sequence ID" value="NC_014010.1"/>
</dbReference>
<evidence type="ECO:0000256" key="3">
    <source>
        <dbReference type="ARBA" id="ARBA00009516"/>
    </source>
</evidence>
<keyword evidence="8" id="KW-0547">Nucleotide-binding</keyword>